<evidence type="ECO:0000313" key="2">
    <source>
        <dbReference type="Proteomes" id="UP000318288"/>
    </source>
</evidence>
<dbReference type="InterPro" id="IPR025906">
    <property type="entry name" value="YjfB_motility"/>
</dbReference>
<dbReference type="Proteomes" id="UP000318288">
    <property type="component" value="Unassembled WGS sequence"/>
</dbReference>
<gene>
    <name evidence="1" type="ORF">Poly51_33140</name>
</gene>
<dbReference type="Pfam" id="PF14070">
    <property type="entry name" value="YjfB_motility"/>
    <property type="match status" value="1"/>
</dbReference>
<evidence type="ECO:0000313" key="1">
    <source>
        <dbReference type="EMBL" id="TWU54595.1"/>
    </source>
</evidence>
<name>A0A5C6F0M7_9BACT</name>
<protein>
    <submittedName>
        <fullName evidence="1">Uncharacterized protein</fullName>
    </submittedName>
</protein>
<dbReference type="RefSeq" id="WP_146458784.1">
    <property type="nucleotide sequence ID" value="NZ_SJPW01000004.1"/>
</dbReference>
<keyword evidence="2" id="KW-1185">Reference proteome</keyword>
<dbReference type="AlphaFoldDB" id="A0A5C6F0M7"/>
<reference evidence="1 2" key="1">
    <citation type="submission" date="2019-02" db="EMBL/GenBank/DDBJ databases">
        <title>Deep-cultivation of Planctomycetes and their phenomic and genomic characterization uncovers novel biology.</title>
        <authorList>
            <person name="Wiegand S."/>
            <person name="Jogler M."/>
            <person name="Boedeker C."/>
            <person name="Pinto D."/>
            <person name="Vollmers J."/>
            <person name="Rivas-Marin E."/>
            <person name="Kohn T."/>
            <person name="Peeters S.H."/>
            <person name="Heuer A."/>
            <person name="Rast P."/>
            <person name="Oberbeckmann S."/>
            <person name="Bunk B."/>
            <person name="Jeske O."/>
            <person name="Meyerdierks A."/>
            <person name="Storesund J.E."/>
            <person name="Kallscheuer N."/>
            <person name="Luecker S."/>
            <person name="Lage O.M."/>
            <person name="Pohl T."/>
            <person name="Merkel B.J."/>
            <person name="Hornburger P."/>
            <person name="Mueller R.-W."/>
            <person name="Bruemmer F."/>
            <person name="Labrenz M."/>
            <person name="Spormann A.M."/>
            <person name="Op Den Camp H."/>
            <person name="Overmann J."/>
            <person name="Amann R."/>
            <person name="Jetten M.S.M."/>
            <person name="Mascher T."/>
            <person name="Medema M.H."/>
            <person name="Devos D.P."/>
            <person name="Kaster A.-K."/>
            <person name="Ovreas L."/>
            <person name="Rohde M."/>
            <person name="Galperin M.Y."/>
            <person name="Jogler C."/>
        </authorList>
    </citation>
    <scope>NUCLEOTIDE SEQUENCE [LARGE SCALE GENOMIC DNA]</scope>
    <source>
        <strain evidence="1 2">Poly51</strain>
    </source>
</reference>
<comment type="caution">
    <text evidence="1">The sequence shown here is derived from an EMBL/GenBank/DDBJ whole genome shotgun (WGS) entry which is preliminary data.</text>
</comment>
<organism evidence="1 2">
    <name type="scientific">Rubripirellula tenax</name>
    <dbReference type="NCBI Taxonomy" id="2528015"/>
    <lineage>
        <taxon>Bacteria</taxon>
        <taxon>Pseudomonadati</taxon>
        <taxon>Planctomycetota</taxon>
        <taxon>Planctomycetia</taxon>
        <taxon>Pirellulales</taxon>
        <taxon>Pirellulaceae</taxon>
        <taxon>Rubripirellula</taxon>
    </lineage>
</organism>
<dbReference type="OrthoDB" id="282446at2"/>
<accession>A0A5C6F0M7</accession>
<proteinExistence type="predicted"/>
<dbReference type="EMBL" id="SJPW01000004">
    <property type="protein sequence ID" value="TWU54595.1"/>
    <property type="molecule type" value="Genomic_DNA"/>
</dbReference>
<sequence>MSSIPAPVRQLLQARDQATAQKIDMAVTKKALDTQKATGDAIISMLEQTVNVQKQIAKGHLDVKV</sequence>